<feature type="region of interest" description="Disordered" evidence="1">
    <location>
        <begin position="180"/>
        <end position="205"/>
    </location>
</feature>
<feature type="compositionally biased region" description="Polar residues" evidence="1">
    <location>
        <begin position="13"/>
        <end position="28"/>
    </location>
</feature>
<evidence type="ECO:0000256" key="2">
    <source>
        <dbReference type="SAM" id="Phobius"/>
    </source>
</evidence>
<keyword evidence="5" id="KW-1185">Reference proteome</keyword>
<dbReference type="AlphaFoldDB" id="A0A917G2U7"/>
<proteinExistence type="predicted"/>
<reference evidence="4" key="2">
    <citation type="submission" date="2020-09" db="EMBL/GenBank/DDBJ databases">
        <authorList>
            <person name="Sun Q."/>
            <person name="Zhou Y."/>
        </authorList>
    </citation>
    <scope>NUCLEOTIDE SEQUENCE</scope>
    <source>
        <strain evidence="4">CGMCC 1.12987</strain>
    </source>
</reference>
<gene>
    <name evidence="4" type="ORF">GCM10010916_41450</name>
</gene>
<comment type="caution">
    <text evidence="4">The sequence shown here is derived from an EMBL/GenBank/DDBJ whole genome shotgun (WGS) entry which is preliminary data.</text>
</comment>
<feature type="domain" description="SPOR" evidence="3">
    <location>
        <begin position="227"/>
        <end position="288"/>
    </location>
</feature>
<evidence type="ECO:0000313" key="5">
    <source>
        <dbReference type="Proteomes" id="UP000644756"/>
    </source>
</evidence>
<keyword evidence="2" id="KW-0472">Membrane</keyword>
<evidence type="ECO:0000313" key="4">
    <source>
        <dbReference type="EMBL" id="GGG20393.1"/>
    </source>
</evidence>
<keyword evidence="2" id="KW-1133">Transmembrane helix</keyword>
<dbReference type="GO" id="GO:0042834">
    <property type="term" value="F:peptidoglycan binding"/>
    <property type="evidence" value="ECO:0007669"/>
    <property type="project" value="InterPro"/>
</dbReference>
<accession>A0A917G2U7</accession>
<dbReference type="InterPro" id="IPR036680">
    <property type="entry name" value="SPOR-like_sf"/>
</dbReference>
<feature type="transmembrane region" description="Helical" evidence="2">
    <location>
        <begin position="143"/>
        <end position="165"/>
    </location>
</feature>
<organism evidence="4 5">
    <name type="scientific">Paenibacillus abyssi</name>
    <dbReference type="NCBI Taxonomy" id="1340531"/>
    <lineage>
        <taxon>Bacteria</taxon>
        <taxon>Bacillati</taxon>
        <taxon>Bacillota</taxon>
        <taxon>Bacilli</taxon>
        <taxon>Bacillales</taxon>
        <taxon>Paenibacillaceae</taxon>
        <taxon>Paenibacillus</taxon>
    </lineage>
</organism>
<reference evidence="4" key="1">
    <citation type="journal article" date="2014" name="Int. J. Syst. Evol. Microbiol.">
        <title>Complete genome sequence of Corynebacterium casei LMG S-19264T (=DSM 44701T), isolated from a smear-ripened cheese.</title>
        <authorList>
            <consortium name="US DOE Joint Genome Institute (JGI-PGF)"/>
            <person name="Walter F."/>
            <person name="Albersmeier A."/>
            <person name="Kalinowski J."/>
            <person name="Ruckert C."/>
        </authorList>
    </citation>
    <scope>NUCLEOTIDE SEQUENCE</scope>
    <source>
        <strain evidence="4">CGMCC 1.12987</strain>
    </source>
</reference>
<protein>
    <recommendedName>
        <fullName evidence="3">SPOR domain-containing protein</fullName>
    </recommendedName>
</protein>
<sequence length="426" mass="46874">MNQKARITYRFDGSSSQRAAKSIANHTTDQPERPEEDKPKVVPLFQEELKFAEDIAPWNSPFQDDPFALEKLIRETEQARASQNVEKAQQPDEVHRMPVIDLGDDKQYSSWYDNIRTDGKTPYKARTVFPEERIHRYKAGPSWYKVFASVAGAIATGALFGYMVLSLFAGQSVWPAGEASEESVPAAAEQSSQTSTDTITPEQGGAAAVEAENPVNGAFVQLQLPSQTYYMLQFGVFSNEEGMEAAVSGLKQQGLAAAAESVSDNRVFAGIANDRNQALALSNELRDMEVYIKPIEIQAPLTVLFNGDAATFAEFAGHTDSLIRMLNDLTILQLEQEMPARFGEAAEAAWKETHQLWTTSASVMQSSTAEQGKAEFEQLVRAVNTAAVSLGEFNKNPSRAHLWTAQSALMEAVLAQKAWLEQIVAL</sequence>
<feature type="region of interest" description="Disordered" evidence="1">
    <location>
        <begin position="1"/>
        <end position="39"/>
    </location>
</feature>
<dbReference type="EMBL" id="BMGR01000016">
    <property type="protein sequence ID" value="GGG20393.1"/>
    <property type="molecule type" value="Genomic_DNA"/>
</dbReference>
<dbReference type="Gene3D" id="3.30.70.1070">
    <property type="entry name" value="Sporulation related repeat"/>
    <property type="match status" value="1"/>
</dbReference>
<evidence type="ECO:0000259" key="3">
    <source>
        <dbReference type="Pfam" id="PF05036"/>
    </source>
</evidence>
<feature type="compositionally biased region" description="Low complexity" evidence="1">
    <location>
        <begin position="182"/>
        <end position="192"/>
    </location>
</feature>
<name>A0A917G2U7_9BACL</name>
<dbReference type="Proteomes" id="UP000644756">
    <property type="component" value="Unassembled WGS sequence"/>
</dbReference>
<dbReference type="SUPFAM" id="SSF110997">
    <property type="entry name" value="Sporulation related repeat"/>
    <property type="match status" value="1"/>
</dbReference>
<dbReference type="RefSeq" id="WP_188532987.1">
    <property type="nucleotide sequence ID" value="NZ_BMGR01000016.1"/>
</dbReference>
<dbReference type="Pfam" id="PF05036">
    <property type="entry name" value="SPOR"/>
    <property type="match status" value="1"/>
</dbReference>
<feature type="compositionally biased region" description="Basic and acidic residues" evidence="1">
    <location>
        <begin position="29"/>
        <end position="39"/>
    </location>
</feature>
<dbReference type="InterPro" id="IPR007730">
    <property type="entry name" value="SPOR-like_dom"/>
</dbReference>
<keyword evidence="2" id="KW-0812">Transmembrane</keyword>
<evidence type="ECO:0000256" key="1">
    <source>
        <dbReference type="SAM" id="MobiDB-lite"/>
    </source>
</evidence>